<dbReference type="AlphaFoldDB" id="A0A9N8VHF5"/>
<dbReference type="Proteomes" id="UP000789759">
    <property type="component" value="Unassembled WGS sequence"/>
</dbReference>
<evidence type="ECO:0000313" key="1">
    <source>
        <dbReference type="EMBL" id="CAG8450354.1"/>
    </source>
</evidence>
<proteinExistence type="predicted"/>
<organism evidence="1 2">
    <name type="scientific">Cetraspora pellucida</name>
    <dbReference type="NCBI Taxonomy" id="1433469"/>
    <lineage>
        <taxon>Eukaryota</taxon>
        <taxon>Fungi</taxon>
        <taxon>Fungi incertae sedis</taxon>
        <taxon>Mucoromycota</taxon>
        <taxon>Glomeromycotina</taxon>
        <taxon>Glomeromycetes</taxon>
        <taxon>Diversisporales</taxon>
        <taxon>Gigasporaceae</taxon>
        <taxon>Cetraspora</taxon>
    </lineage>
</organism>
<protein>
    <submittedName>
        <fullName evidence="1">14745_t:CDS:1</fullName>
    </submittedName>
</protein>
<accession>A0A9N8VHF5</accession>
<dbReference type="EMBL" id="CAJVQA010000019">
    <property type="protein sequence ID" value="CAG8450354.1"/>
    <property type="molecule type" value="Genomic_DNA"/>
</dbReference>
<gene>
    <name evidence="1" type="ORF">CPELLU_LOCUS109</name>
</gene>
<evidence type="ECO:0000313" key="2">
    <source>
        <dbReference type="Proteomes" id="UP000789759"/>
    </source>
</evidence>
<keyword evidence="2" id="KW-1185">Reference proteome</keyword>
<name>A0A9N8VHF5_9GLOM</name>
<comment type="caution">
    <text evidence="1">The sequence shown here is derived from an EMBL/GenBank/DDBJ whole genome shotgun (WGS) entry which is preliminary data.</text>
</comment>
<reference evidence="1" key="1">
    <citation type="submission" date="2021-06" db="EMBL/GenBank/DDBJ databases">
        <authorList>
            <person name="Kallberg Y."/>
            <person name="Tangrot J."/>
            <person name="Rosling A."/>
        </authorList>
    </citation>
    <scope>NUCLEOTIDE SEQUENCE</scope>
    <source>
        <strain evidence="1">FL966</strain>
    </source>
</reference>
<sequence length="112" mass="12687">MNDPLDIQENLLLPSLPHAIGASSVLEMHYEFFEGRWFLVFGFSVKTNKNIPDTMIKKNKVDGTTNKTTAEEEKYLIVKRKSGIVHLRHQPSTHSGDAWPTVVDFFIADTAL</sequence>